<dbReference type="GO" id="GO:0051539">
    <property type="term" value="F:4 iron, 4 sulfur cluster binding"/>
    <property type="evidence" value="ECO:0007669"/>
    <property type="project" value="UniProtKB-UniRule"/>
</dbReference>
<dbReference type="NCBIfam" id="NF004019">
    <property type="entry name" value="PRK05481.1"/>
    <property type="match status" value="1"/>
</dbReference>
<sequence length="291" mass="32788">MGKPLLRLSQVHRVKRILRRSGTSTVCEESRCPNISDCFSRGTATFMILGTRCTRGCSFCNVARGSPPPPDPEEPYRILSAVRELGLSYVVITSVTRDDLPDGGASQFALCVRVLKENLPRVRVELLVPDFGGREEALERVLREEPDVLNHNVETVPRLYPTVRKGSHYLRSLNLLRRSKEIAPHIPTKSALMVGLGESREELVEVMRDLRRVGCDILTVGQYYAPSLRHHPVVRYYGEEEFRELEELARSLGFSQVVCGPHVRSSYRAESFNLSGEYPEERKPLGCVPPS</sequence>
<keyword evidence="4 9" id="KW-0949">S-adenosyl-L-methionine</keyword>
<dbReference type="FunFam" id="3.20.20.70:FF:000040">
    <property type="entry name" value="Lipoyl synthase"/>
    <property type="match status" value="1"/>
</dbReference>
<evidence type="ECO:0000313" key="11">
    <source>
        <dbReference type="EMBL" id="HHJ65079.1"/>
    </source>
</evidence>
<dbReference type="PANTHER" id="PTHR10949">
    <property type="entry name" value="LIPOYL SYNTHASE"/>
    <property type="match status" value="1"/>
</dbReference>
<evidence type="ECO:0000259" key="10">
    <source>
        <dbReference type="PROSITE" id="PS51918"/>
    </source>
</evidence>
<dbReference type="CDD" id="cd01335">
    <property type="entry name" value="Radical_SAM"/>
    <property type="match status" value="1"/>
</dbReference>
<evidence type="ECO:0000256" key="3">
    <source>
        <dbReference type="ARBA" id="ARBA00022679"/>
    </source>
</evidence>
<name>A0A7C5QAT8_AQUAO</name>
<dbReference type="AlphaFoldDB" id="A0A7C5QAT8"/>
<feature type="binding site" evidence="9">
    <location>
        <position position="266"/>
    </location>
    <ligand>
        <name>[4Fe-4S] cluster</name>
        <dbReference type="ChEBI" id="CHEBI:49883"/>
        <label>1</label>
    </ligand>
</feature>
<dbReference type="SUPFAM" id="SSF102114">
    <property type="entry name" value="Radical SAM enzymes"/>
    <property type="match status" value="1"/>
</dbReference>
<proteinExistence type="inferred from homology"/>
<comment type="cofactor">
    <cofactor evidence="9">
        <name>[4Fe-4S] cluster</name>
        <dbReference type="ChEBI" id="CHEBI:49883"/>
    </cofactor>
    <text evidence="9">Binds 2 [4Fe-4S] clusters per subunit. One cluster is coordinated with 3 cysteines and an exchangeable S-adenosyl-L-methionine.</text>
</comment>
<evidence type="ECO:0000256" key="5">
    <source>
        <dbReference type="ARBA" id="ARBA00022723"/>
    </source>
</evidence>
<dbReference type="EMBL" id="DRNB01000348">
    <property type="protein sequence ID" value="HHJ65079.1"/>
    <property type="molecule type" value="Genomic_DNA"/>
</dbReference>
<gene>
    <name evidence="9 11" type="primary">lipA</name>
    <name evidence="11" type="ORF">ENJ61_09285</name>
</gene>
<keyword evidence="3 9" id="KW-0808">Transferase</keyword>
<keyword evidence="6 9" id="KW-0408">Iron</keyword>
<comment type="subcellular location">
    <subcellularLocation>
        <location evidence="9">Cytoplasm</location>
    </subcellularLocation>
</comment>
<evidence type="ECO:0000256" key="9">
    <source>
        <dbReference type="HAMAP-Rule" id="MF_00206"/>
    </source>
</evidence>
<comment type="pathway">
    <text evidence="9">Protein modification; protein lipoylation via endogenous pathway; protein N(6)-(lipoyl)lysine from octanoyl-[acyl-carrier-protein]: step 2/2.</text>
</comment>
<keyword evidence="2 9" id="KW-0963">Cytoplasm</keyword>
<comment type="caution">
    <text evidence="11">The sequence shown here is derived from an EMBL/GenBank/DDBJ whole genome shotgun (WGS) entry which is preliminary data.</text>
</comment>
<dbReference type="GO" id="GO:0009249">
    <property type="term" value="P:protein lipoylation"/>
    <property type="evidence" value="ECO:0007669"/>
    <property type="project" value="UniProtKB-UniRule"/>
</dbReference>
<comment type="function">
    <text evidence="9">Catalyzes the radical-mediated insertion of two sulfur atoms into the C-6 and C-8 positions of the octanoyl moiety bound to the lipoyl domains of lipoate-dependent enzymes, thereby converting the octanoylated domains into lipoylated derivatives.</text>
</comment>
<evidence type="ECO:0000256" key="4">
    <source>
        <dbReference type="ARBA" id="ARBA00022691"/>
    </source>
</evidence>
<comment type="catalytic activity">
    <reaction evidence="8 9">
        <text>[[Fe-S] cluster scaffold protein carrying a second [4Fe-4S](2+) cluster] + N(6)-octanoyl-L-lysyl-[protein] + 2 oxidized [2Fe-2S]-[ferredoxin] + 2 S-adenosyl-L-methionine + 4 H(+) = [[Fe-S] cluster scaffold protein] + N(6)-[(R)-dihydrolipoyl]-L-lysyl-[protein] + 4 Fe(3+) + 2 hydrogen sulfide + 2 5'-deoxyadenosine + 2 L-methionine + 2 reduced [2Fe-2S]-[ferredoxin]</text>
        <dbReference type="Rhea" id="RHEA:16585"/>
        <dbReference type="Rhea" id="RHEA-COMP:9928"/>
        <dbReference type="Rhea" id="RHEA-COMP:10000"/>
        <dbReference type="Rhea" id="RHEA-COMP:10001"/>
        <dbReference type="Rhea" id="RHEA-COMP:10475"/>
        <dbReference type="Rhea" id="RHEA-COMP:14568"/>
        <dbReference type="Rhea" id="RHEA-COMP:14569"/>
        <dbReference type="ChEBI" id="CHEBI:15378"/>
        <dbReference type="ChEBI" id="CHEBI:17319"/>
        <dbReference type="ChEBI" id="CHEBI:29034"/>
        <dbReference type="ChEBI" id="CHEBI:29919"/>
        <dbReference type="ChEBI" id="CHEBI:33722"/>
        <dbReference type="ChEBI" id="CHEBI:33737"/>
        <dbReference type="ChEBI" id="CHEBI:33738"/>
        <dbReference type="ChEBI" id="CHEBI:57844"/>
        <dbReference type="ChEBI" id="CHEBI:59789"/>
        <dbReference type="ChEBI" id="CHEBI:78809"/>
        <dbReference type="ChEBI" id="CHEBI:83100"/>
        <dbReference type="EC" id="2.8.1.8"/>
    </reaction>
</comment>
<dbReference type="Proteomes" id="UP000885792">
    <property type="component" value="Unassembled WGS sequence"/>
</dbReference>
<dbReference type="SFLD" id="SFLDG01058">
    <property type="entry name" value="lipoyl_synthase_like"/>
    <property type="match status" value="1"/>
</dbReference>
<dbReference type="SFLD" id="SFLDF00271">
    <property type="entry name" value="lipoyl_synthase"/>
    <property type="match status" value="1"/>
</dbReference>
<dbReference type="NCBIfam" id="NF009544">
    <property type="entry name" value="PRK12928.1"/>
    <property type="match status" value="1"/>
</dbReference>
<dbReference type="PROSITE" id="PS51918">
    <property type="entry name" value="RADICAL_SAM"/>
    <property type="match status" value="1"/>
</dbReference>
<protein>
    <recommendedName>
        <fullName evidence="9">Lipoyl synthase</fullName>
        <ecNumber evidence="9">2.8.1.8</ecNumber>
    </recommendedName>
    <alternativeName>
        <fullName evidence="9">Lip-syn</fullName>
        <shortName evidence="9">LS</shortName>
    </alternativeName>
    <alternativeName>
        <fullName evidence="9">Lipoate synthase</fullName>
    </alternativeName>
    <alternativeName>
        <fullName evidence="9">Lipoic acid synthase</fullName>
    </alternativeName>
    <alternativeName>
        <fullName evidence="9">Sulfur insertion protein LipA</fullName>
    </alternativeName>
</protein>
<feature type="binding site" evidence="9">
    <location>
        <position position="53"/>
    </location>
    <ligand>
        <name>[4Fe-4S] cluster</name>
        <dbReference type="ChEBI" id="CHEBI:49883"/>
        <label>2</label>
        <note>4Fe-4S-S-AdoMet</note>
    </ligand>
</feature>
<dbReference type="GO" id="GO:0046872">
    <property type="term" value="F:metal ion binding"/>
    <property type="evidence" value="ECO:0007669"/>
    <property type="project" value="UniProtKB-KW"/>
</dbReference>
<evidence type="ECO:0000256" key="7">
    <source>
        <dbReference type="ARBA" id="ARBA00023014"/>
    </source>
</evidence>
<dbReference type="InterPro" id="IPR007197">
    <property type="entry name" value="rSAM"/>
</dbReference>
<dbReference type="GO" id="GO:0005737">
    <property type="term" value="C:cytoplasm"/>
    <property type="evidence" value="ECO:0007669"/>
    <property type="project" value="UniProtKB-SubCell"/>
</dbReference>
<accession>A0A7C5QAT8</accession>
<dbReference type="Gene3D" id="3.20.20.70">
    <property type="entry name" value="Aldolase class I"/>
    <property type="match status" value="1"/>
</dbReference>
<feature type="binding site" evidence="9">
    <location>
        <position position="32"/>
    </location>
    <ligand>
        <name>[4Fe-4S] cluster</name>
        <dbReference type="ChEBI" id="CHEBI:49883"/>
        <label>1</label>
    </ligand>
</feature>
<dbReference type="InterPro" id="IPR058240">
    <property type="entry name" value="rSAM_sf"/>
</dbReference>
<evidence type="ECO:0000256" key="1">
    <source>
        <dbReference type="ARBA" id="ARBA00022485"/>
    </source>
</evidence>
<dbReference type="SMART" id="SM00729">
    <property type="entry name" value="Elp3"/>
    <property type="match status" value="1"/>
</dbReference>
<dbReference type="PIRSF" id="PIRSF005963">
    <property type="entry name" value="Lipoyl_synth"/>
    <property type="match status" value="1"/>
</dbReference>
<dbReference type="HAMAP" id="MF_00206">
    <property type="entry name" value="Lipoyl_synth"/>
    <property type="match status" value="1"/>
</dbReference>
<keyword evidence="1 9" id="KW-0004">4Fe-4S</keyword>
<dbReference type="SFLD" id="SFLDS00029">
    <property type="entry name" value="Radical_SAM"/>
    <property type="match status" value="1"/>
</dbReference>
<dbReference type="GO" id="GO:0016992">
    <property type="term" value="F:lipoate synthase activity"/>
    <property type="evidence" value="ECO:0007669"/>
    <property type="project" value="UniProtKB-UniRule"/>
</dbReference>
<feature type="binding site" evidence="9">
    <location>
        <position position="60"/>
    </location>
    <ligand>
        <name>[4Fe-4S] cluster</name>
        <dbReference type="ChEBI" id="CHEBI:49883"/>
        <label>2</label>
        <note>4Fe-4S-S-AdoMet</note>
    </ligand>
</feature>
<dbReference type="NCBIfam" id="TIGR00510">
    <property type="entry name" value="lipA"/>
    <property type="match status" value="1"/>
</dbReference>
<dbReference type="PANTHER" id="PTHR10949:SF0">
    <property type="entry name" value="LIPOYL SYNTHASE, MITOCHONDRIAL"/>
    <property type="match status" value="1"/>
</dbReference>
<feature type="binding site" evidence="9">
    <location>
        <position position="57"/>
    </location>
    <ligand>
        <name>[4Fe-4S] cluster</name>
        <dbReference type="ChEBI" id="CHEBI:49883"/>
        <label>2</label>
        <note>4Fe-4S-S-AdoMet</note>
    </ligand>
</feature>
<keyword evidence="7 9" id="KW-0411">Iron-sulfur</keyword>
<evidence type="ECO:0000256" key="8">
    <source>
        <dbReference type="ARBA" id="ARBA00047326"/>
    </source>
</evidence>
<dbReference type="Pfam" id="PF04055">
    <property type="entry name" value="Radical_SAM"/>
    <property type="match status" value="1"/>
</dbReference>
<feature type="domain" description="Radical SAM core" evidence="10">
    <location>
        <begin position="39"/>
        <end position="255"/>
    </location>
</feature>
<evidence type="ECO:0000256" key="6">
    <source>
        <dbReference type="ARBA" id="ARBA00023004"/>
    </source>
</evidence>
<comment type="similarity">
    <text evidence="9">Belongs to the radical SAM superfamily. Lipoyl synthase family.</text>
</comment>
<dbReference type="EC" id="2.8.1.8" evidence="9"/>
<dbReference type="InterPro" id="IPR006638">
    <property type="entry name" value="Elp3/MiaA/NifB-like_rSAM"/>
</dbReference>
<keyword evidence="5 9" id="KW-0479">Metal-binding</keyword>
<feature type="binding site" evidence="9">
    <location>
        <position position="38"/>
    </location>
    <ligand>
        <name>[4Fe-4S] cluster</name>
        <dbReference type="ChEBI" id="CHEBI:49883"/>
        <label>1</label>
    </ligand>
</feature>
<dbReference type="InterPro" id="IPR013785">
    <property type="entry name" value="Aldolase_TIM"/>
</dbReference>
<dbReference type="UniPathway" id="UPA00538">
    <property type="reaction ID" value="UER00593"/>
</dbReference>
<reference evidence="11" key="1">
    <citation type="journal article" date="2020" name="mSystems">
        <title>Genome- and Community-Level Interaction Insights into Carbon Utilization and Element Cycling Functions of Hydrothermarchaeota in Hydrothermal Sediment.</title>
        <authorList>
            <person name="Zhou Z."/>
            <person name="Liu Y."/>
            <person name="Xu W."/>
            <person name="Pan J."/>
            <person name="Luo Z.H."/>
            <person name="Li M."/>
        </authorList>
    </citation>
    <scope>NUCLEOTIDE SEQUENCE [LARGE SCALE GENOMIC DNA]</scope>
    <source>
        <strain evidence="11">HyVt-501</strain>
    </source>
</reference>
<dbReference type="InterPro" id="IPR003698">
    <property type="entry name" value="Lipoyl_synth"/>
</dbReference>
<evidence type="ECO:0000256" key="2">
    <source>
        <dbReference type="ARBA" id="ARBA00022490"/>
    </source>
</evidence>
<feature type="binding site" evidence="9">
    <location>
        <position position="27"/>
    </location>
    <ligand>
        <name>[4Fe-4S] cluster</name>
        <dbReference type="ChEBI" id="CHEBI:49883"/>
        <label>1</label>
    </ligand>
</feature>
<organism evidence="11">
    <name type="scientific">Aquifex aeolicus</name>
    <dbReference type="NCBI Taxonomy" id="63363"/>
    <lineage>
        <taxon>Bacteria</taxon>
        <taxon>Pseudomonadati</taxon>
        <taxon>Aquificota</taxon>
        <taxon>Aquificia</taxon>
        <taxon>Aquificales</taxon>
        <taxon>Aquificaceae</taxon>
        <taxon>Aquifex</taxon>
    </lineage>
</organism>